<feature type="binding site" evidence="10 13">
    <location>
        <position position="37"/>
    </location>
    <ligand>
        <name>a divalent metal cation</name>
        <dbReference type="ChEBI" id="CHEBI:60240"/>
    </ligand>
</feature>
<comment type="similarity">
    <text evidence="6 10 11">Belongs to the ribulose-phosphate 3-epimerase family.</text>
</comment>
<dbReference type="GO" id="GO:0019323">
    <property type="term" value="P:pentose catabolic process"/>
    <property type="evidence" value="ECO:0007669"/>
    <property type="project" value="UniProtKB-UniRule"/>
</dbReference>
<evidence type="ECO:0000256" key="10">
    <source>
        <dbReference type="HAMAP-Rule" id="MF_02227"/>
    </source>
</evidence>
<dbReference type="InterPro" id="IPR000056">
    <property type="entry name" value="Ribul_P_3_epim-like"/>
</dbReference>
<name>A0A6M4ARK5_9SPHN</name>
<comment type="cofactor">
    <cofactor evidence="5">
        <name>Fe(2+)</name>
        <dbReference type="ChEBI" id="CHEBI:29033"/>
    </cofactor>
</comment>
<dbReference type="HAMAP" id="MF_02227">
    <property type="entry name" value="RPE"/>
    <property type="match status" value="1"/>
</dbReference>
<feature type="binding site" evidence="14">
    <location>
        <position position="181"/>
    </location>
    <ligand>
        <name>substrate</name>
    </ligand>
</feature>
<feature type="active site" description="Proton acceptor" evidence="10 12">
    <location>
        <position position="39"/>
    </location>
</feature>
<feature type="binding site" evidence="10 14">
    <location>
        <begin position="201"/>
        <end position="202"/>
    </location>
    <ligand>
        <name>substrate</name>
    </ligand>
</feature>
<dbReference type="KEGG" id="slan:GV829_03920"/>
<feature type="binding site" evidence="10 13">
    <location>
        <position position="179"/>
    </location>
    <ligand>
        <name>a divalent metal cation</name>
        <dbReference type="ChEBI" id="CHEBI:60240"/>
    </ligand>
</feature>
<keyword evidence="16" id="KW-1185">Reference proteome</keyword>
<dbReference type="PROSITE" id="PS01085">
    <property type="entry name" value="RIBUL_P_3_EPIMER_1"/>
    <property type="match status" value="1"/>
</dbReference>
<dbReference type="Gene3D" id="3.20.20.70">
    <property type="entry name" value="Aldolase class I"/>
    <property type="match status" value="1"/>
</dbReference>
<keyword evidence="13" id="KW-0170">Cobalt</keyword>
<feature type="binding site" evidence="10 13">
    <location>
        <position position="70"/>
    </location>
    <ligand>
        <name>a divalent metal cation</name>
        <dbReference type="ChEBI" id="CHEBI:60240"/>
    </ligand>
</feature>
<evidence type="ECO:0000256" key="1">
    <source>
        <dbReference type="ARBA" id="ARBA00001782"/>
    </source>
</evidence>
<gene>
    <name evidence="10" type="primary">rpe</name>
    <name evidence="15" type="ORF">GV829_03920</name>
</gene>
<dbReference type="PIRSF" id="PIRSF001461">
    <property type="entry name" value="RPE"/>
    <property type="match status" value="1"/>
</dbReference>
<evidence type="ECO:0000256" key="4">
    <source>
        <dbReference type="ARBA" id="ARBA00001947"/>
    </source>
</evidence>
<dbReference type="GO" id="GO:0006098">
    <property type="term" value="P:pentose-phosphate shunt"/>
    <property type="evidence" value="ECO:0007669"/>
    <property type="project" value="UniProtKB-UniRule"/>
</dbReference>
<evidence type="ECO:0000256" key="8">
    <source>
        <dbReference type="ARBA" id="ARBA00022723"/>
    </source>
</evidence>
<comment type="catalytic activity">
    <reaction evidence="1 10 11">
        <text>D-ribulose 5-phosphate = D-xylulose 5-phosphate</text>
        <dbReference type="Rhea" id="RHEA:13677"/>
        <dbReference type="ChEBI" id="CHEBI:57737"/>
        <dbReference type="ChEBI" id="CHEBI:58121"/>
        <dbReference type="EC" id="5.1.3.1"/>
    </reaction>
</comment>
<dbReference type="PANTHER" id="PTHR11749">
    <property type="entry name" value="RIBULOSE-5-PHOSPHATE-3-EPIMERASE"/>
    <property type="match status" value="1"/>
</dbReference>
<dbReference type="InterPro" id="IPR011060">
    <property type="entry name" value="RibuloseP-bd_barrel"/>
</dbReference>
<comment type="function">
    <text evidence="10">Catalyzes the reversible epimerization of D-ribulose 5-phosphate to D-xylulose 5-phosphate.</text>
</comment>
<comment type="cofactor">
    <cofactor evidence="4">
        <name>Zn(2+)</name>
        <dbReference type="ChEBI" id="CHEBI:29105"/>
    </cofactor>
</comment>
<evidence type="ECO:0000256" key="11">
    <source>
        <dbReference type="PIRNR" id="PIRNR001461"/>
    </source>
</evidence>
<dbReference type="Proteomes" id="UP000503018">
    <property type="component" value="Chromosome"/>
</dbReference>
<evidence type="ECO:0000256" key="14">
    <source>
        <dbReference type="PIRSR" id="PIRSR001461-3"/>
    </source>
</evidence>
<sequence>MTVPRPTLIAPSILSADFARLGEEVRAIDAAGADWIHVDVMDGHFVPNITIGPMVVKALRPHTTKTFDVHLMISPVDAYLEAFAEAGADIISFHPEAGPHSHRTVQTIKALGKKAGVVLNPATPAKMLDYLIEEVDLVLVMSVNPGFGGQSFISSQLKKIEAIRSMIDKRGLDVHLEVDGGVDATTAPMCIAAGADVLVAGSATFRGGPEHYAGNIKALRGA</sequence>
<evidence type="ECO:0000256" key="3">
    <source>
        <dbReference type="ARBA" id="ARBA00001941"/>
    </source>
</evidence>
<dbReference type="PROSITE" id="PS01086">
    <property type="entry name" value="RIBUL_P_3_EPIMER_2"/>
    <property type="match status" value="1"/>
</dbReference>
<evidence type="ECO:0000256" key="6">
    <source>
        <dbReference type="ARBA" id="ARBA00009541"/>
    </source>
</evidence>
<evidence type="ECO:0000313" key="16">
    <source>
        <dbReference type="Proteomes" id="UP000503018"/>
    </source>
</evidence>
<feature type="binding site" evidence="10">
    <location>
        <begin position="179"/>
        <end position="181"/>
    </location>
    <ligand>
        <name>substrate</name>
    </ligand>
</feature>
<dbReference type="InterPro" id="IPR013785">
    <property type="entry name" value="Aldolase_TIM"/>
</dbReference>
<evidence type="ECO:0000256" key="2">
    <source>
        <dbReference type="ARBA" id="ARBA00001936"/>
    </source>
</evidence>
<dbReference type="GO" id="GO:0046872">
    <property type="term" value="F:metal ion binding"/>
    <property type="evidence" value="ECO:0007669"/>
    <property type="project" value="UniProtKB-UniRule"/>
</dbReference>
<dbReference type="Pfam" id="PF00834">
    <property type="entry name" value="Ribul_P_3_epim"/>
    <property type="match status" value="1"/>
</dbReference>
<dbReference type="RefSeq" id="WP_169944011.1">
    <property type="nucleotide sequence ID" value="NZ_CP053015.1"/>
</dbReference>
<dbReference type="SUPFAM" id="SSF51366">
    <property type="entry name" value="Ribulose-phoshate binding barrel"/>
    <property type="match status" value="1"/>
</dbReference>
<comment type="cofactor">
    <cofactor evidence="10 13">
        <name>a divalent metal cation</name>
        <dbReference type="ChEBI" id="CHEBI:60240"/>
    </cofactor>
    <text evidence="10 13">Binds 1 divalent metal cation per subunit.</text>
</comment>
<comment type="pathway">
    <text evidence="10">Carbohydrate degradation.</text>
</comment>
<dbReference type="InterPro" id="IPR026019">
    <property type="entry name" value="Ribul_P_3_epim"/>
</dbReference>
<keyword evidence="8 10" id="KW-0479">Metal-binding</keyword>
<dbReference type="FunFam" id="3.20.20.70:FF:000004">
    <property type="entry name" value="Ribulose-phosphate 3-epimerase"/>
    <property type="match status" value="1"/>
</dbReference>
<dbReference type="EMBL" id="CP053015">
    <property type="protein sequence ID" value="QJQ31694.1"/>
    <property type="molecule type" value="Genomic_DNA"/>
</dbReference>
<reference evidence="15 16" key="1">
    <citation type="submission" date="2020-01" db="EMBL/GenBank/DDBJ databases">
        <title>Sphingomonas sp. strain CSW-10.</title>
        <authorList>
            <person name="Chen W.-M."/>
        </authorList>
    </citation>
    <scope>NUCLEOTIDE SEQUENCE [LARGE SCALE GENOMIC DNA]</scope>
    <source>
        <strain evidence="15 16">CSW-10</strain>
    </source>
</reference>
<comment type="cofactor">
    <cofactor evidence="2">
        <name>Mn(2+)</name>
        <dbReference type="ChEBI" id="CHEBI:29035"/>
    </cofactor>
</comment>
<evidence type="ECO:0000256" key="13">
    <source>
        <dbReference type="PIRSR" id="PIRSR001461-2"/>
    </source>
</evidence>
<dbReference type="NCBIfam" id="TIGR01163">
    <property type="entry name" value="rpe"/>
    <property type="match status" value="1"/>
</dbReference>
<dbReference type="GO" id="GO:0004750">
    <property type="term" value="F:D-ribulose-phosphate 3-epimerase activity"/>
    <property type="evidence" value="ECO:0007669"/>
    <property type="project" value="UniProtKB-UniRule"/>
</dbReference>
<keyword evidence="13" id="KW-0862">Zinc</keyword>
<dbReference type="AlphaFoldDB" id="A0A6M4ARK5"/>
<feature type="active site" description="Proton donor" evidence="10 12">
    <location>
        <position position="179"/>
    </location>
</feature>
<accession>A0A6M4ARK5</accession>
<organism evidence="15 16">
    <name type="scientific">Sphingomonas lacunae</name>
    <dbReference type="NCBI Taxonomy" id="2698828"/>
    <lineage>
        <taxon>Bacteria</taxon>
        <taxon>Pseudomonadati</taxon>
        <taxon>Pseudomonadota</taxon>
        <taxon>Alphaproteobacteria</taxon>
        <taxon>Sphingomonadales</taxon>
        <taxon>Sphingomonadaceae</taxon>
        <taxon>Sphingomonas</taxon>
    </lineage>
</organism>
<dbReference type="NCBIfam" id="NF004076">
    <property type="entry name" value="PRK05581.1-4"/>
    <property type="match status" value="1"/>
</dbReference>
<keyword evidence="9 10" id="KW-0413">Isomerase</keyword>
<keyword evidence="13" id="KW-0464">Manganese</keyword>
<evidence type="ECO:0000256" key="9">
    <source>
        <dbReference type="ARBA" id="ARBA00023235"/>
    </source>
</evidence>
<dbReference type="EC" id="5.1.3.1" evidence="7 10"/>
<dbReference type="GO" id="GO:0005737">
    <property type="term" value="C:cytoplasm"/>
    <property type="evidence" value="ECO:0007669"/>
    <property type="project" value="UniProtKB-ARBA"/>
</dbReference>
<evidence type="ECO:0000256" key="5">
    <source>
        <dbReference type="ARBA" id="ARBA00001954"/>
    </source>
</evidence>
<evidence type="ECO:0000256" key="12">
    <source>
        <dbReference type="PIRSR" id="PIRSR001461-1"/>
    </source>
</evidence>
<dbReference type="CDD" id="cd00429">
    <property type="entry name" value="RPE"/>
    <property type="match status" value="1"/>
</dbReference>
<feature type="binding site" evidence="10 14">
    <location>
        <position position="12"/>
    </location>
    <ligand>
        <name>substrate</name>
    </ligand>
</feature>
<feature type="binding site" evidence="10 14">
    <location>
        <position position="70"/>
    </location>
    <ligand>
        <name>substrate</name>
    </ligand>
</feature>
<keyword evidence="10 11" id="KW-0119">Carbohydrate metabolism</keyword>
<feature type="binding site" evidence="10 14">
    <location>
        <begin position="146"/>
        <end position="149"/>
    </location>
    <ligand>
        <name>substrate</name>
    </ligand>
</feature>
<comment type="cofactor">
    <cofactor evidence="3">
        <name>Co(2+)</name>
        <dbReference type="ChEBI" id="CHEBI:48828"/>
    </cofactor>
</comment>
<evidence type="ECO:0000313" key="15">
    <source>
        <dbReference type="EMBL" id="QJQ31694.1"/>
    </source>
</evidence>
<evidence type="ECO:0000256" key="7">
    <source>
        <dbReference type="ARBA" id="ARBA00013188"/>
    </source>
</evidence>
<protein>
    <recommendedName>
        <fullName evidence="7 10">Ribulose-phosphate 3-epimerase</fullName>
        <ecNumber evidence="7 10">5.1.3.1</ecNumber>
    </recommendedName>
</protein>
<feature type="binding site" evidence="10 13">
    <location>
        <position position="39"/>
    </location>
    <ligand>
        <name>a divalent metal cation</name>
        <dbReference type="ChEBI" id="CHEBI:60240"/>
    </ligand>
</feature>
<proteinExistence type="inferred from homology"/>